<proteinExistence type="predicted"/>
<reference evidence="3" key="1">
    <citation type="journal article" date="2019" name="Int. J. Syst. Evol. Microbiol.">
        <title>The Global Catalogue of Microorganisms (GCM) 10K type strain sequencing project: providing services to taxonomists for standard genome sequencing and annotation.</title>
        <authorList>
            <consortium name="The Broad Institute Genomics Platform"/>
            <consortium name="The Broad Institute Genome Sequencing Center for Infectious Disease"/>
            <person name="Wu L."/>
            <person name="Ma J."/>
        </authorList>
    </citation>
    <scope>NUCLEOTIDE SEQUENCE [LARGE SCALE GENOMIC DNA]</scope>
    <source>
        <strain evidence="3">CCM 3243</strain>
    </source>
</reference>
<organism evidence="2 3">
    <name type="scientific">Streptomyces flavovirens</name>
    <dbReference type="NCBI Taxonomy" id="52258"/>
    <lineage>
        <taxon>Bacteria</taxon>
        <taxon>Bacillati</taxon>
        <taxon>Actinomycetota</taxon>
        <taxon>Actinomycetes</taxon>
        <taxon>Kitasatosporales</taxon>
        <taxon>Streptomycetaceae</taxon>
        <taxon>Streptomyces</taxon>
    </lineage>
</organism>
<evidence type="ECO:0000313" key="3">
    <source>
        <dbReference type="Proteomes" id="UP001595871"/>
    </source>
</evidence>
<comment type="caution">
    <text evidence="2">The sequence shown here is derived from an EMBL/GenBank/DDBJ whole genome shotgun (WGS) entry which is preliminary data.</text>
</comment>
<name>A0ABV8NB86_9ACTN</name>
<dbReference type="RefSeq" id="WP_200695794.1">
    <property type="nucleotide sequence ID" value="NZ_BAAAYA010000023.1"/>
</dbReference>
<dbReference type="Proteomes" id="UP001595871">
    <property type="component" value="Unassembled WGS sequence"/>
</dbReference>
<keyword evidence="3" id="KW-1185">Reference proteome</keyword>
<feature type="compositionally biased region" description="Basic and acidic residues" evidence="1">
    <location>
        <begin position="31"/>
        <end position="52"/>
    </location>
</feature>
<evidence type="ECO:0000313" key="2">
    <source>
        <dbReference type="EMBL" id="MFC4189714.1"/>
    </source>
</evidence>
<evidence type="ECO:0000256" key="1">
    <source>
        <dbReference type="SAM" id="MobiDB-lite"/>
    </source>
</evidence>
<accession>A0ABV8NB86</accession>
<gene>
    <name evidence="2" type="ORF">ACFO3R_25500</name>
</gene>
<protein>
    <submittedName>
        <fullName evidence="2">Uncharacterized protein</fullName>
    </submittedName>
</protein>
<sequence>MQALLLDPGQGLRGPVGVARGSPGAEGGNGGDDRDGQRQGRDRVGGGHEAGRYRHHLSQVIALEI</sequence>
<feature type="region of interest" description="Disordered" evidence="1">
    <location>
        <begin position="1"/>
        <end position="53"/>
    </location>
</feature>
<dbReference type="EMBL" id="JBHSCF010000048">
    <property type="protein sequence ID" value="MFC4189714.1"/>
    <property type="molecule type" value="Genomic_DNA"/>
</dbReference>